<evidence type="ECO:0000313" key="8">
    <source>
        <dbReference type="Proteomes" id="UP000091967"/>
    </source>
</evidence>
<dbReference type="SUPFAM" id="SSF144083">
    <property type="entry name" value="Magnesium transport protein CorA, transmembrane region"/>
    <property type="match status" value="1"/>
</dbReference>
<feature type="transmembrane region" description="Helical" evidence="6">
    <location>
        <begin position="504"/>
        <end position="523"/>
    </location>
</feature>
<comment type="caution">
    <text evidence="7">The sequence shown here is derived from an EMBL/GenBank/DDBJ whole genome shotgun (WGS) entry which is preliminary data.</text>
</comment>
<accession>A0A1B8AI02</accession>
<dbReference type="PANTHER" id="PTHR46494:SF1">
    <property type="entry name" value="CORA FAMILY METAL ION TRANSPORTER (EUROFUNG)"/>
    <property type="match status" value="1"/>
</dbReference>
<sequence>MSLAIPTPQAINTRHKAPNNKEETVKIKRLLPGEYAKAVAGYSTLGTGAGQNHVNLGRFLTNTPDSPRIHSQSRQGDDGFVTLYDLGNVPVMQPSSPPHHPSSSDGEGDETSDEKRHQALVPEKFQDADSFYRFNLEKPPQSCIIFLRGFMTAQWINNIGARYFVDPEFFCRHLDFSPVNDTASNFSIPALPSSSGHLIELPIITIGKRRDGTSTDNINEMRSLGASALANHYHQVSKLGASGLKLGDSMIREYHVFDENHFAIEQRVSICMQQPKKENDANQTFTLLAWLDAGTEFPPQTFNPWATYSQGPQYLPVIRHKPMVALKCHLFTNDGPDSNIRQVQSLASLPFGYGRWLRPSLMAKDPFYTIIEILDFAASSQIQFLNLIDAKLCAYTSGPTSKEYESLGHLKYIKAILNSHLQKTKRVLDSIKNSQLSAWPRDSSNTHQRTANAAHNVEQDFQHILDRTVSLHTRVSEAISVLMSSMSISESQRAIIQAQRVGKLTFLAFIFVPLSFTTSLFGMNVTQIENGKLGIWVWFVVSVPIVAVVFALYFVDVSKYWDKLRGAINL</sequence>
<evidence type="ECO:0000256" key="1">
    <source>
        <dbReference type="ARBA" id="ARBA00004651"/>
    </source>
</evidence>
<comment type="subcellular location">
    <subcellularLocation>
        <location evidence="1">Cell membrane</location>
        <topology evidence="1">Multi-pass membrane protein</topology>
    </subcellularLocation>
</comment>
<evidence type="ECO:0000313" key="7">
    <source>
        <dbReference type="EMBL" id="OBS20185.1"/>
    </source>
</evidence>
<keyword evidence="2 6" id="KW-0812">Transmembrane</keyword>
<dbReference type="InterPro" id="IPR002523">
    <property type="entry name" value="MgTranspt_CorA/ZnTranspt_ZntB"/>
</dbReference>
<gene>
    <name evidence="7" type="ORF">FPOA_11907</name>
</gene>
<evidence type="ECO:0000256" key="6">
    <source>
        <dbReference type="SAM" id="Phobius"/>
    </source>
</evidence>
<dbReference type="GO" id="GO:0015087">
    <property type="term" value="F:cobalt ion transmembrane transporter activity"/>
    <property type="evidence" value="ECO:0007669"/>
    <property type="project" value="TreeGrafter"/>
</dbReference>
<dbReference type="AlphaFoldDB" id="A0A1B8AI02"/>
<dbReference type="Gene3D" id="1.20.58.340">
    <property type="entry name" value="Magnesium transport protein CorA, transmembrane region"/>
    <property type="match status" value="1"/>
</dbReference>
<organism evidence="7 8">
    <name type="scientific">Fusarium poae</name>
    <dbReference type="NCBI Taxonomy" id="36050"/>
    <lineage>
        <taxon>Eukaryota</taxon>
        <taxon>Fungi</taxon>
        <taxon>Dikarya</taxon>
        <taxon>Ascomycota</taxon>
        <taxon>Pezizomycotina</taxon>
        <taxon>Sordariomycetes</taxon>
        <taxon>Hypocreomycetidae</taxon>
        <taxon>Hypocreales</taxon>
        <taxon>Nectriaceae</taxon>
        <taxon>Fusarium</taxon>
    </lineage>
</organism>
<evidence type="ECO:0000256" key="4">
    <source>
        <dbReference type="ARBA" id="ARBA00023136"/>
    </source>
</evidence>
<dbReference type="GO" id="GO:0050897">
    <property type="term" value="F:cobalt ion binding"/>
    <property type="evidence" value="ECO:0007669"/>
    <property type="project" value="TreeGrafter"/>
</dbReference>
<name>A0A1B8AI02_FUSPO</name>
<evidence type="ECO:0000256" key="2">
    <source>
        <dbReference type="ARBA" id="ARBA00022692"/>
    </source>
</evidence>
<dbReference type="Pfam" id="PF01544">
    <property type="entry name" value="CorA"/>
    <property type="match status" value="1"/>
</dbReference>
<protein>
    <submittedName>
        <fullName evidence="7">Uncharacterized protein</fullName>
    </submittedName>
</protein>
<proteinExistence type="predicted"/>
<dbReference type="EMBL" id="LYXU01000004">
    <property type="protein sequence ID" value="OBS20185.1"/>
    <property type="molecule type" value="Genomic_DNA"/>
</dbReference>
<keyword evidence="4 6" id="KW-0472">Membrane</keyword>
<keyword evidence="8" id="KW-1185">Reference proteome</keyword>
<dbReference type="GO" id="GO:0005886">
    <property type="term" value="C:plasma membrane"/>
    <property type="evidence" value="ECO:0007669"/>
    <property type="project" value="UniProtKB-SubCell"/>
</dbReference>
<dbReference type="PANTHER" id="PTHR46494">
    <property type="entry name" value="CORA FAMILY METAL ION TRANSPORTER (EUROFUNG)"/>
    <property type="match status" value="1"/>
</dbReference>
<dbReference type="GO" id="GO:0000287">
    <property type="term" value="F:magnesium ion binding"/>
    <property type="evidence" value="ECO:0007669"/>
    <property type="project" value="TreeGrafter"/>
</dbReference>
<reference evidence="7 8" key="1">
    <citation type="submission" date="2016-06" db="EMBL/GenBank/DDBJ databases">
        <title>Living apart together: crosstalk between the core and supernumerary genomes in a fungal plant pathogen.</title>
        <authorList>
            <person name="Vanheule A."/>
            <person name="Audenaert K."/>
            <person name="Warris S."/>
            <person name="Van De Geest H."/>
            <person name="Schijlen E."/>
            <person name="Hofte M."/>
            <person name="De Saeger S."/>
            <person name="Haesaert G."/>
            <person name="Waalwijk C."/>
            <person name="Van Der Lee T."/>
        </authorList>
    </citation>
    <scope>NUCLEOTIDE SEQUENCE [LARGE SCALE GENOMIC DNA]</scope>
    <source>
        <strain evidence="7 8">2516</strain>
    </source>
</reference>
<evidence type="ECO:0000256" key="3">
    <source>
        <dbReference type="ARBA" id="ARBA00022989"/>
    </source>
</evidence>
<dbReference type="InterPro" id="IPR045863">
    <property type="entry name" value="CorA_TM1_TM2"/>
</dbReference>
<dbReference type="OMA" id="GMNFAQF"/>
<dbReference type="Proteomes" id="UP000091967">
    <property type="component" value="Unassembled WGS sequence"/>
</dbReference>
<dbReference type="STRING" id="36050.A0A1B8AI02"/>
<evidence type="ECO:0000256" key="5">
    <source>
        <dbReference type="SAM" id="MobiDB-lite"/>
    </source>
</evidence>
<feature type="transmembrane region" description="Helical" evidence="6">
    <location>
        <begin position="535"/>
        <end position="555"/>
    </location>
</feature>
<keyword evidence="3 6" id="KW-1133">Transmembrane helix</keyword>
<dbReference type="GO" id="GO:0015095">
    <property type="term" value="F:magnesium ion transmembrane transporter activity"/>
    <property type="evidence" value="ECO:0007669"/>
    <property type="project" value="TreeGrafter"/>
</dbReference>
<feature type="region of interest" description="Disordered" evidence="5">
    <location>
        <begin position="91"/>
        <end position="116"/>
    </location>
</feature>